<dbReference type="EMBL" id="VSSQ01009948">
    <property type="protein sequence ID" value="MPM43029.1"/>
    <property type="molecule type" value="Genomic_DNA"/>
</dbReference>
<sequence>MIRVDIDIGRRYQRPVKGVVGEGVVARFCYTQRIVVIIRHSADGQYVAVGDIGSVYYRRGSSRCCGVCNCEIACDQPNIRHGDFNSGRGGRISADIHVGYDHACDAHIVKSTCRQRHRWQETYSHCKC</sequence>
<reference evidence="1" key="1">
    <citation type="submission" date="2019-08" db="EMBL/GenBank/DDBJ databases">
        <authorList>
            <person name="Kucharzyk K."/>
            <person name="Murdoch R.W."/>
            <person name="Higgins S."/>
            <person name="Loffler F."/>
        </authorList>
    </citation>
    <scope>NUCLEOTIDE SEQUENCE</scope>
</reference>
<organism evidence="1">
    <name type="scientific">bioreactor metagenome</name>
    <dbReference type="NCBI Taxonomy" id="1076179"/>
    <lineage>
        <taxon>unclassified sequences</taxon>
        <taxon>metagenomes</taxon>
        <taxon>ecological metagenomes</taxon>
    </lineage>
</organism>
<accession>A0A644ZPX4</accession>
<comment type="caution">
    <text evidence="1">The sequence shown here is derived from an EMBL/GenBank/DDBJ whole genome shotgun (WGS) entry which is preliminary data.</text>
</comment>
<proteinExistence type="predicted"/>
<evidence type="ECO:0000313" key="1">
    <source>
        <dbReference type="EMBL" id="MPM43029.1"/>
    </source>
</evidence>
<gene>
    <name evidence="1" type="ORF">SDC9_89701</name>
</gene>
<protein>
    <submittedName>
        <fullName evidence="1">Uncharacterized protein</fullName>
    </submittedName>
</protein>
<dbReference type="AlphaFoldDB" id="A0A644ZPX4"/>
<name>A0A644ZPX4_9ZZZZ</name>